<reference evidence="2" key="2">
    <citation type="journal article" date="2015" name="Fish Shellfish Immunol.">
        <title>Early steps in the European eel (Anguilla anguilla)-Vibrio vulnificus interaction in the gills: Role of the RtxA13 toxin.</title>
        <authorList>
            <person name="Callol A."/>
            <person name="Pajuelo D."/>
            <person name="Ebbesson L."/>
            <person name="Teles M."/>
            <person name="MacKenzie S."/>
            <person name="Amaro C."/>
        </authorList>
    </citation>
    <scope>NUCLEOTIDE SEQUENCE</scope>
</reference>
<protein>
    <submittedName>
        <fullName evidence="2">Uncharacterized protein</fullName>
    </submittedName>
</protein>
<dbReference type="EMBL" id="GBXM01048737">
    <property type="protein sequence ID" value="JAH59840.1"/>
    <property type="molecule type" value="Transcribed_RNA"/>
</dbReference>
<keyword evidence="1" id="KW-0812">Transmembrane</keyword>
<name>A0A0E9U3V8_ANGAN</name>
<keyword evidence="1" id="KW-1133">Transmembrane helix</keyword>
<proteinExistence type="predicted"/>
<reference evidence="2" key="1">
    <citation type="submission" date="2014-11" db="EMBL/GenBank/DDBJ databases">
        <authorList>
            <person name="Amaro Gonzalez C."/>
        </authorList>
    </citation>
    <scope>NUCLEOTIDE SEQUENCE</scope>
</reference>
<dbReference type="AlphaFoldDB" id="A0A0E9U3V8"/>
<accession>A0A0E9U3V8</accession>
<evidence type="ECO:0000313" key="2">
    <source>
        <dbReference type="EMBL" id="JAH59840.1"/>
    </source>
</evidence>
<sequence length="40" mass="4622">MTEQRFVSTGLALCIYKWCVMMSSIKFFFIIGWLLTDSPG</sequence>
<keyword evidence="1" id="KW-0472">Membrane</keyword>
<evidence type="ECO:0000256" key="1">
    <source>
        <dbReference type="SAM" id="Phobius"/>
    </source>
</evidence>
<organism evidence="2">
    <name type="scientific">Anguilla anguilla</name>
    <name type="common">European freshwater eel</name>
    <name type="synonym">Muraena anguilla</name>
    <dbReference type="NCBI Taxonomy" id="7936"/>
    <lineage>
        <taxon>Eukaryota</taxon>
        <taxon>Metazoa</taxon>
        <taxon>Chordata</taxon>
        <taxon>Craniata</taxon>
        <taxon>Vertebrata</taxon>
        <taxon>Euteleostomi</taxon>
        <taxon>Actinopterygii</taxon>
        <taxon>Neopterygii</taxon>
        <taxon>Teleostei</taxon>
        <taxon>Anguilliformes</taxon>
        <taxon>Anguillidae</taxon>
        <taxon>Anguilla</taxon>
    </lineage>
</organism>
<feature type="transmembrane region" description="Helical" evidence="1">
    <location>
        <begin position="15"/>
        <end position="35"/>
    </location>
</feature>